<dbReference type="InterPro" id="IPR000361">
    <property type="entry name" value="ATAP_core_dom"/>
</dbReference>
<dbReference type="AlphaFoldDB" id="A0AAF0UVW3"/>
<dbReference type="PROSITE" id="PS01152">
    <property type="entry name" value="HESB"/>
    <property type="match status" value="1"/>
</dbReference>
<organism evidence="3 4">
    <name type="scientific">Solanum verrucosum</name>
    <dbReference type="NCBI Taxonomy" id="315347"/>
    <lineage>
        <taxon>Eukaryota</taxon>
        <taxon>Viridiplantae</taxon>
        <taxon>Streptophyta</taxon>
        <taxon>Embryophyta</taxon>
        <taxon>Tracheophyta</taxon>
        <taxon>Spermatophyta</taxon>
        <taxon>Magnoliopsida</taxon>
        <taxon>eudicotyledons</taxon>
        <taxon>Gunneridae</taxon>
        <taxon>Pentapetalae</taxon>
        <taxon>asterids</taxon>
        <taxon>lamiids</taxon>
        <taxon>Solanales</taxon>
        <taxon>Solanaceae</taxon>
        <taxon>Solanoideae</taxon>
        <taxon>Solaneae</taxon>
        <taxon>Solanum</taxon>
    </lineage>
</organism>
<gene>
    <name evidence="3" type="ORF">MTR67_047032</name>
</gene>
<dbReference type="GO" id="GO:0051537">
    <property type="term" value="F:2 iron, 2 sulfur cluster binding"/>
    <property type="evidence" value="ECO:0007669"/>
    <property type="project" value="TreeGrafter"/>
</dbReference>
<accession>A0AAF0UVW3</accession>
<dbReference type="InterPro" id="IPR016092">
    <property type="entry name" value="ATAP"/>
</dbReference>
<evidence type="ECO:0000259" key="2">
    <source>
        <dbReference type="Pfam" id="PF01521"/>
    </source>
</evidence>
<sequence>MFLQIILPINHNLLPLELALITGAPTVKCLKEKKSKPYFKFLLSRAVDFQNNLACTDDEGKFDKLIEDKGGKILIDPKALMHVIGTEMDFVDHKLRSEFIFVNPNATGQCGCGESFMTTTSSEAAKFVANLADSLLYTHITYVSRYIYT</sequence>
<protein>
    <recommendedName>
        <fullName evidence="2">Core domain-containing protein</fullName>
    </recommendedName>
</protein>
<dbReference type="PANTHER" id="PTHR10072:SF41">
    <property type="entry name" value="IRON-SULFUR CLUSTER ASSEMBLY 1 HOMOLOG, MITOCHONDRIAL"/>
    <property type="match status" value="1"/>
</dbReference>
<dbReference type="GO" id="GO:0016226">
    <property type="term" value="P:iron-sulfur cluster assembly"/>
    <property type="evidence" value="ECO:0007669"/>
    <property type="project" value="InterPro"/>
</dbReference>
<evidence type="ECO:0000256" key="1">
    <source>
        <dbReference type="ARBA" id="ARBA00006718"/>
    </source>
</evidence>
<comment type="similarity">
    <text evidence="1">Belongs to the HesB/IscA family.</text>
</comment>
<dbReference type="GO" id="GO:0005739">
    <property type="term" value="C:mitochondrion"/>
    <property type="evidence" value="ECO:0007669"/>
    <property type="project" value="TreeGrafter"/>
</dbReference>
<dbReference type="InterPro" id="IPR050322">
    <property type="entry name" value="Fe-S_cluster_asmbl/transfer"/>
</dbReference>
<keyword evidence="4" id="KW-1185">Reference proteome</keyword>
<proteinExistence type="inferred from homology"/>
<reference evidence="3" key="1">
    <citation type="submission" date="2023-08" db="EMBL/GenBank/DDBJ databases">
        <title>A de novo genome assembly of Solanum verrucosum Schlechtendal, a Mexican diploid species geographically isolated from the other diploid A-genome species in potato relatives.</title>
        <authorList>
            <person name="Hosaka K."/>
        </authorList>
    </citation>
    <scope>NUCLEOTIDE SEQUENCE</scope>
    <source>
        <tissue evidence="3">Young leaves</tissue>
    </source>
</reference>
<dbReference type="InterPro" id="IPR017870">
    <property type="entry name" value="FeS_cluster_insertion_CS"/>
</dbReference>
<dbReference type="EMBL" id="CP133622">
    <property type="protein sequence ID" value="WMV53647.1"/>
    <property type="molecule type" value="Genomic_DNA"/>
</dbReference>
<dbReference type="Proteomes" id="UP001234989">
    <property type="component" value="Chromosome 11"/>
</dbReference>
<evidence type="ECO:0000313" key="3">
    <source>
        <dbReference type="EMBL" id="WMV53647.1"/>
    </source>
</evidence>
<evidence type="ECO:0000313" key="4">
    <source>
        <dbReference type="Proteomes" id="UP001234989"/>
    </source>
</evidence>
<dbReference type="PANTHER" id="PTHR10072">
    <property type="entry name" value="IRON-SULFUR CLUSTER ASSEMBLY PROTEIN"/>
    <property type="match status" value="1"/>
</dbReference>
<dbReference type="NCBIfam" id="TIGR00049">
    <property type="entry name" value="iron-sulfur cluster assembly accessory protein"/>
    <property type="match status" value="1"/>
</dbReference>
<dbReference type="InterPro" id="IPR035903">
    <property type="entry name" value="HesB-like_dom_sf"/>
</dbReference>
<dbReference type="SUPFAM" id="SSF89360">
    <property type="entry name" value="HesB-like domain"/>
    <property type="match status" value="1"/>
</dbReference>
<feature type="domain" description="Core" evidence="2">
    <location>
        <begin position="46"/>
        <end position="114"/>
    </location>
</feature>
<dbReference type="Pfam" id="PF01521">
    <property type="entry name" value="Fe-S_biosyn"/>
    <property type="match status" value="1"/>
</dbReference>
<name>A0AAF0UVW3_SOLVR</name>
<dbReference type="Gene3D" id="2.60.300.12">
    <property type="entry name" value="HesB-like domain"/>
    <property type="match status" value="1"/>
</dbReference>